<dbReference type="PANTHER" id="PTHR16453">
    <property type="entry name" value="WD40 DOMAIN-CONTAINING PROTEIN MIO FAMILY MEMBER"/>
    <property type="match status" value="1"/>
</dbReference>
<dbReference type="STRING" id="7719.ENSCINP00000027686"/>
<dbReference type="Pfam" id="PF21719">
    <property type="entry name" value="MIOS_a-sol"/>
    <property type="match status" value="1"/>
</dbReference>
<dbReference type="AlphaFoldDB" id="F6VW40"/>
<dbReference type="InterPro" id="IPR037593">
    <property type="entry name" value="MIOS/Sea4"/>
</dbReference>
<evidence type="ECO:0000256" key="2">
    <source>
        <dbReference type="ARBA" id="ARBA00022574"/>
    </source>
</evidence>
<comment type="similarity">
    <text evidence="1">Belongs to the WD repeat mio family.</text>
</comment>
<dbReference type="Gene3D" id="2.130.10.10">
    <property type="entry name" value="YVTN repeat-like/Quinoprotein amine dehydrogenase"/>
    <property type="match status" value="1"/>
</dbReference>
<dbReference type="GO" id="GO:0005737">
    <property type="term" value="C:cytoplasm"/>
    <property type="evidence" value="ECO:0000318"/>
    <property type="project" value="GO_Central"/>
</dbReference>
<evidence type="ECO:0000256" key="1">
    <source>
        <dbReference type="ARBA" id="ARBA00009713"/>
    </source>
</evidence>
<proteinExistence type="inferred from homology"/>
<dbReference type="SUPFAM" id="SSF50978">
    <property type="entry name" value="WD40 repeat-like"/>
    <property type="match status" value="1"/>
</dbReference>
<evidence type="ECO:0000256" key="3">
    <source>
        <dbReference type="ARBA" id="ARBA00022737"/>
    </source>
</evidence>
<dbReference type="Pfam" id="PF21720">
    <property type="entry name" value="MIOS_WD40"/>
    <property type="match status" value="1"/>
</dbReference>
<feature type="domain" description="GATOR2 complex protein MIO zinc-ribbon like" evidence="4">
    <location>
        <begin position="758"/>
        <end position="886"/>
    </location>
</feature>
<dbReference type="InterPro" id="IPR036322">
    <property type="entry name" value="WD40_repeat_dom_sf"/>
</dbReference>
<sequence>YSVTGMDISFNPHDENVFAFLNNSVYFYQVDDNEDLKNGDILYRQLKVKTLSYFIRNTFSLQCFAWNPSTDYKNLIALGQLNGKAALKYLGSNDKSTVFCPKHSRSCNVLAWSRVNPTRLAMGLDKHRNASSLLIWDLNIKNTEHQSTKTTPNIESRSTHALKPFLEIAQSDAVNSLVWINKVSANSLIAGHGMKYLKVYDIRTQPNQPASSPVNHKATMGLCVNPLQEIRVASFNENTVALWDLRSFSKPISTFNVEHNISKIEWSPTRNGFLAVLQNGINETRNELVNIYDINLSLPEQERSPPFVCARSKLQLGDFVSGFTWSPQDKHLLTVSNSLTFTYPEVHEKISLSWRTRHDMNVASGNTVNSFSLIPEENNNEFVDVTSLIEKRAKNRYGLNTENPSKNFDLSFEPENMNLRSLWNWIGLVKQMATTPVHNVTTPTSPVSFCFAGVYSLLKGETHNSNTETVTWVGLPTSKTTVYTSTHRNRILAMCDWDVFSSASPSDETRFTKTSFLEKLVRRVSKTTCVERACTIALWHGNMKLAVEVLNKASKTQGENSNQLSMVSMALSGYTGVNSPSLWLDTCQNLMESLESPYLQAMFSFLFANAQEANHSVGQAGKYEQILNNKELLLQDLVAFACIYLPDNLLSIYIKELVASCVENGALDGVLVTGLSTAAGVNLLAKYYEMTSDIQTILTAVIHTGDKAFLLQPRILHWKESYTDLLNKWELYFERIDFDKMWNKSTEATTDAQTYVVCNYCGKNISNSKLIAVHSSPCGNNFPLFPIPGNSTSSCQTTSCPSCRKPLPRCSVCSTHLGARPEETGEWLKTTAERVVITRIYQACQFVNWLSWCMSCNHGGHAGHLMDWFRNHKLCPVSDCSCVCYETPGIKVVVVGRSIQK</sequence>
<dbReference type="GO" id="GO:1904263">
    <property type="term" value="P:positive regulation of TORC1 signaling"/>
    <property type="evidence" value="ECO:0000318"/>
    <property type="project" value="GO_Central"/>
</dbReference>
<keyword evidence="3" id="KW-0677">Repeat</keyword>
<reference evidence="6" key="3">
    <citation type="submission" date="2025-09" db="UniProtKB">
        <authorList>
            <consortium name="Ensembl"/>
        </authorList>
    </citation>
    <scope>IDENTIFICATION</scope>
</reference>
<accession>F6VW40</accession>
<keyword evidence="2" id="KW-0853">WD repeat</keyword>
<dbReference type="Pfam" id="PF17034">
    <property type="entry name" value="zinc_ribbon_16"/>
    <property type="match status" value="1"/>
</dbReference>
<reference evidence="7" key="1">
    <citation type="journal article" date="2002" name="Science">
        <title>The draft genome of Ciona intestinalis: insights into chordate and vertebrate origins.</title>
        <authorList>
            <person name="Dehal P."/>
            <person name="Satou Y."/>
            <person name="Campbell R.K."/>
            <person name="Chapman J."/>
            <person name="Degnan B."/>
            <person name="De Tomaso A."/>
            <person name="Davidson B."/>
            <person name="Di Gregorio A."/>
            <person name="Gelpke M."/>
            <person name="Goodstein D.M."/>
            <person name="Harafuji N."/>
            <person name="Hastings K.E."/>
            <person name="Ho I."/>
            <person name="Hotta K."/>
            <person name="Huang W."/>
            <person name="Kawashima T."/>
            <person name="Lemaire P."/>
            <person name="Martinez D."/>
            <person name="Meinertzhagen I.A."/>
            <person name="Necula S."/>
            <person name="Nonaka M."/>
            <person name="Putnam N."/>
            <person name="Rash S."/>
            <person name="Saiga H."/>
            <person name="Satake M."/>
            <person name="Terry A."/>
            <person name="Yamada L."/>
            <person name="Wang H.G."/>
            <person name="Awazu S."/>
            <person name="Azumi K."/>
            <person name="Boore J."/>
            <person name="Branno M."/>
            <person name="Chin-Bow S."/>
            <person name="DeSantis R."/>
            <person name="Doyle S."/>
            <person name="Francino P."/>
            <person name="Keys D.N."/>
            <person name="Haga S."/>
            <person name="Hayashi H."/>
            <person name="Hino K."/>
            <person name="Imai K.S."/>
            <person name="Inaba K."/>
            <person name="Kano S."/>
            <person name="Kobayashi K."/>
            <person name="Kobayashi M."/>
            <person name="Lee B.I."/>
            <person name="Makabe K.W."/>
            <person name="Manohar C."/>
            <person name="Matassi G."/>
            <person name="Medina M."/>
            <person name="Mochizuki Y."/>
            <person name="Mount S."/>
            <person name="Morishita T."/>
            <person name="Miura S."/>
            <person name="Nakayama A."/>
            <person name="Nishizaka S."/>
            <person name="Nomoto H."/>
            <person name="Ohta F."/>
            <person name="Oishi K."/>
            <person name="Rigoutsos I."/>
            <person name="Sano M."/>
            <person name="Sasaki A."/>
            <person name="Sasakura Y."/>
            <person name="Shoguchi E."/>
            <person name="Shin-i T."/>
            <person name="Spagnuolo A."/>
            <person name="Stainier D."/>
            <person name="Suzuki M.M."/>
            <person name="Tassy O."/>
            <person name="Takatori N."/>
            <person name="Tokuoka M."/>
            <person name="Yagi K."/>
            <person name="Yoshizaki F."/>
            <person name="Wada S."/>
            <person name="Zhang C."/>
            <person name="Hyatt P.D."/>
            <person name="Larimer F."/>
            <person name="Detter C."/>
            <person name="Doggett N."/>
            <person name="Glavina T."/>
            <person name="Hawkins T."/>
            <person name="Richardson P."/>
            <person name="Lucas S."/>
            <person name="Kohara Y."/>
            <person name="Levine M."/>
            <person name="Satoh N."/>
            <person name="Rokhsar D.S."/>
        </authorList>
    </citation>
    <scope>NUCLEOTIDE SEQUENCE [LARGE SCALE GENOMIC DNA]</scope>
</reference>
<evidence type="ECO:0000313" key="7">
    <source>
        <dbReference type="Proteomes" id="UP000008144"/>
    </source>
</evidence>
<keyword evidence="7" id="KW-1185">Reference proteome</keyword>
<dbReference type="CDD" id="cd16691">
    <property type="entry name" value="mRING-H2-C3H3C2_Mio"/>
    <property type="match status" value="1"/>
</dbReference>
<evidence type="ECO:0000313" key="6">
    <source>
        <dbReference type="Ensembl" id="ENSCINP00000027686.2"/>
    </source>
</evidence>
<evidence type="ECO:0000259" key="5">
    <source>
        <dbReference type="Pfam" id="PF21719"/>
    </source>
</evidence>
<dbReference type="GeneTree" id="ENSGT00390000015038"/>
<dbReference type="InterPro" id="IPR015943">
    <property type="entry name" value="WD40/YVTN_repeat-like_dom_sf"/>
</dbReference>
<dbReference type="InParanoid" id="F6VW40"/>
<reference evidence="6" key="2">
    <citation type="submission" date="2025-08" db="UniProtKB">
        <authorList>
            <consortium name="Ensembl"/>
        </authorList>
    </citation>
    <scope>IDENTIFICATION</scope>
</reference>
<protein>
    <submittedName>
        <fullName evidence="6">Uncharacterized protein</fullName>
    </submittedName>
</protein>
<dbReference type="OMA" id="YWIASYL"/>
<dbReference type="GO" id="GO:0034198">
    <property type="term" value="P:cellular response to amino acid starvation"/>
    <property type="evidence" value="ECO:0000318"/>
    <property type="project" value="GO_Central"/>
</dbReference>
<dbReference type="HOGENOM" id="CLU_005843_1_0_1"/>
<dbReference type="InterPro" id="IPR049092">
    <property type="entry name" value="MIOS_a-sol"/>
</dbReference>
<dbReference type="FunFam" id="2.130.10.10:FF:003596">
    <property type="entry name" value="GATOR complex protein MIOS"/>
    <property type="match status" value="1"/>
</dbReference>
<feature type="domain" description="MIOS-like alpha-solenoid" evidence="5">
    <location>
        <begin position="389"/>
        <end position="644"/>
    </location>
</feature>
<dbReference type="Ensembl" id="ENSCINT00000027932.2">
    <property type="protein sequence ID" value="ENSCINP00000027686.2"/>
    <property type="gene ID" value="ENSCING00000005847.3"/>
</dbReference>
<dbReference type="PANTHER" id="PTHR16453:SF9">
    <property type="entry name" value="GATOR COMPLEX PROTEIN MIOS"/>
    <property type="match status" value="1"/>
</dbReference>
<evidence type="ECO:0000259" key="4">
    <source>
        <dbReference type="Pfam" id="PF17034"/>
    </source>
</evidence>
<organism evidence="6 7">
    <name type="scientific">Ciona intestinalis</name>
    <name type="common">Transparent sea squirt</name>
    <name type="synonym">Ascidia intestinalis</name>
    <dbReference type="NCBI Taxonomy" id="7719"/>
    <lineage>
        <taxon>Eukaryota</taxon>
        <taxon>Metazoa</taxon>
        <taxon>Chordata</taxon>
        <taxon>Tunicata</taxon>
        <taxon>Ascidiacea</taxon>
        <taxon>Phlebobranchia</taxon>
        <taxon>Cionidae</taxon>
        <taxon>Ciona</taxon>
    </lineage>
</organism>
<name>F6VW40_CIOIN</name>
<dbReference type="Proteomes" id="UP000008144">
    <property type="component" value="Unassembled WGS sequence"/>
</dbReference>
<dbReference type="InterPro" id="IPR031488">
    <property type="entry name" value="Zn_ribbon_mio"/>
</dbReference>
<dbReference type="FunCoup" id="F6VW40">
    <property type="interactions" value="260"/>
</dbReference>